<dbReference type="SUPFAM" id="SSF159245">
    <property type="entry name" value="AttH-like"/>
    <property type="match status" value="1"/>
</dbReference>
<name>A0A8J3IHB3_9CHLR</name>
<evidence type="ECO:0000259" key="1">
    <source>
        <dbReference type="Pfam" id="PF07143"/>
    </source>
</evidence>
<dbReference type="AlphaFoldDB" id="A0A8J3IHB3"/>
<keyword evidence="3" id="KW-1185">Reference proteome</keyword>
<gene>
    <name evidence="2" type="ORF">KSF_015150</name>
</gene>
<accession>A0A8J3IHB3</accession>
<evidence type="ECO:0000313" key="2">
    <source>
        <dbReference type="EMBL" id="GHO91467.1"/>
    </source>
</evidence>
<dbReference type="Pfam" id="PF17186">
    <property type="entry name" value="Lipocalin_9"/>
    <property type="match status" value="1"/>
</dbReference>
<dbReference type="PANTHER" id="PTHR38591">
    <property type="entry name" value="HYDROLASE"/>
    <property type="match status" value="1"/>
</dbReference>
<comment type="caution">
    <text evidence="2">The sequence shown here is derived from an EMBL/GenBank/DDBJ whole genome shotgun (WGS) entry which is preliminary data.</text>
</comment>
<sequence length="372" mass="41525">MKDHIQRNTRRFAFLLSFLSLLILLSSCGFPGIISAAQQLPQVKQSPQPTPLPPVRFPEDEGSHHNLTEWWYYTGHFTAKEASGKEHRYGFELVIFQVLRSDLPPVYASHFAISDITRGEFHYDQRQVMASAPLPAQPATPGINVRAGDWQIQGENGHDHLMAAMNNYAINLNLTGQKAPILHNGNGLITYGLAGFSYYYSRTNMAVAGTVQDHGQSLQVTGQAWMDHQWGDFLTLANSGWDWFSIQLNDTTELMIYFIRDASGKTISTYAGYVDQQGHDRVIAADALHITVLDKWTSPVTGITYPSGWKLVVDDPQVHTTLTITPQLKDQELVVRESTGNTYWEGAVDIQGQHKGKAVNGMGYVELTGYLK</sequence>
<dbReference type="Gene3D" id="2.40.370.10">
    <property type="entry name" value="AttH-like domain"/>
    <property type="match status" value="2"/>
</dbReference>
<protein>
    <submittedName>
        <fullName evidence="2">Carotenoid 1,2-hydratase</fullName>
    </submittedName>
</protein>
<dbReference type="InterPro" id="IPR010791">
    <property type="entry name" value="AttH_dom"/>
</dbReference>
<proteinExistence type="predicted"/>
<dbReference type="RefSeq" id="WP_220202361.1">
    <property type="nucleotide sequence ID" value="NZ_BNJK01000001.1"/>
</dbReference>
<reference evidence="2" key="1">
    <citation type="submission" date="2020-10" db="EMBL/GenBank/DDBJ databases">
        <title>Taxonomic study of unclassified bacteria belonging to the class Ktedonobacteria.</title>
        <authorList>
            <person name="Yabe S."/>
            <person name="Wang C.M."/>
            <person name="Zheng Y."/>
            <person name="Sakai Y."/>
            <person name="Cavaletti L."/>
            <person name="Monciardini P."/>
            <person name="Donadio S."/>
        </authorList>
    </citation>
    <scope>NUCLEOTIDE SEQUENCE</scope>
    <source>
        <strain evidence="2">ID150040</strain>
    </source>
</reference>
<dbReference type="Pfam" id="PF07143">
    <property type="entry name" value="CrtC"/>
    <property type="match status" value="1"/>
</dbReference>
<evidence type="ECO:0000313" key="3">
    <source>
        <dbReference type="Proteomes" id="UP000597444"/>
    </source>
</evidence>
<dbReference type="PANTHER" id="PTHR38591:SF1">
    <property type="entry name" value="BLL1000 PROTEIN"/>
    <property type="match status" value="1"/>
</dbReference>
<dbReference type="Proteomes" id="UP000597444">
    <property type="component" value="Unassembled WGS sequence"/>
</dbReference>
<feature type="domain" description="AttH" evidence="1">
    <location>
        <begin position="68"/>
        <end position="232"/>
    </location>
</feature>
<dbReference type="EMBL" id="BNJK01000001">
    <property type="protein sequence ID" value="GHO91467.1"/>
    <property type="molecule type" value="Genomic_DNA"/>
</dbReference>
<dbReference type="PROSITE" id="PS51257">
    <property type="entry name" value="PROKAR_LIPOPROTEIN"/>
    <property type="match status" value="1"/>
</dbReference>
<organism evidence="2 3">
    <name type="scientific">Reticulibacter mediterranei</name>
    <dbReference type="NCBI Taxonomy" id="2778369"/>
    <lineage>
        <taxon>Bacteria</taxon>
        <taxon>Bacillati</taxon>
        <taxon>Chloroflexota</taxon>
        <taxon>Ktedonobacteria</taxon>
        <taxon>Ktedonobacterales</taxon>
        <taxon>Reticulibacteraceae</taxon>
        <taxon>Reticulibacter</taxon>
    </lineage>
</organism>
<dbReference type="InterPro" id="IPR023374">
    <property type="entry name" value="AttH-like_dom_sf"/>
</dbReference>